<evidence type="ECO:0008006" key="9">
    <source>
        <dbReference type="Google" id="ProtNLM"/>
    </source>
</evidence>
<evidence type="ECO:0000256" key="4">
    <source>
        <dbReference type="PROSITE-ProRule" id="PRU00207"/>
    </source>
</evidence>
<dbReference type="PANTHER" id="PTHR10131:SF94">
    <property type="entry name" value="TNF RECEPTOR-ASSOCIATED FACTOR 4"/>
    <property type="match status" value="1"/>
</dbReference>
<dbReference type="Pfam" id="PF00097">
    <property type="entry name" value="zf-C3HC4"/>
    <property type="match status" value="1"/>
</dbReference>
<dbReference type="InterPro" id="IPR018957">
    <property type="entry name" value="Znf_C3HC4_RING-type"/>
</dbReference>
<evidence type="ECO:0000259" key="6">
    <source>
        <dbReference type="PROSITE" id="PS50089"/>
    </source>
</evidence>
<dbReference type="EMBL" id="CDMZ01004420">
    <property type="protein sequence ID" value="CEM49684.1"/>
    <property type="molecule type" value="Genomic_DNA"/>
</dbReference>
<name>A0A0G4HYR8_9ALVE</name>
<dbReference type="PhylomeDB" id="A0A0G4HYR8"/>
<keyword evidence="1 4" id="KW-0479">Metal-binding</keyword>
<evidence type="ECO:0000256" key="1">
    <source>
        <dbReference type="ARBA" id="ARBA00022723"/>
    </source>
</evidence>
<protein>
    <recommendedName>
        <fullName evidence="9">RING-type domain-containing protein</fullName>
    </recommendedName>
</protein>
<dbReference type="SUPFAM" id="SSF49599">
    <property type="entry name" value="TRAF domain-like"/>
    <property type="match status" value="2"/>
</dbReference>
<dbReference type="PROSITE" id="PS50145">
    <property type="entry name" value="ZF_TRAF"/>
    <property type="match status" value="2"/>
</dbReference>
<gene>
    <name evidence="8" type="ORF">Cvel_9542</name>
</gene>
<dbReference type="InterPro" id="IPR013083">
    <property type="entry name" value="Znf_RING/FYVE/PHD"/>
</dbReference>
<keyword evidence="5" id="KW-0175">Coiled coil</keyword>
<keyword evidence="3 4" id="KW-0862">Zinc</keyword>
<evidence type="ECO:0000256" key="2">
    <source>
        <dbReference type="ARBA" id="ARBA00022771"/>
    </source>
</evidence>
<dbReference type="GO" id="GO:0043122">
    <property type="term" value="P:regulation of canonical NF-kappaB signal transduction"/>
    <property type="evidence" value="ECO:0007669"/>
    <property type="project" value="TreeGrafter"/>
</dbReference>
<evidence type="ECO:0000256" key="5">
    <source>
        <dbReference type="SAM" id="Coils"/>
    </source>
</evidence>
<feature type="domain" description="RING-type" evidence="6">
    <location>
        <begin position="28"/>
        <end position="68"/>
    </location>
</feature>
<keyword evidence="2 4" id="KW-0863">Zinc-finger</keyword>
<organism evidence="8">
    <name type="scientific">Chromera velia CCMP2878</name>
    <dbReference type="NCBI Taxonomy" id="1169474"/>
    <lineage>
        <taxon>Eukaryota</taxon>
        <taxon>Sar</taxon>
        <taxon>Alveolata</taxon>
        <taxon>Colpodellida</taxon>
        <taxon>Chromeraceae</taxon>
        <taxon>Chromera</taxon>
    </lineage>
</organism>
<proteinExistence type="predicted"/>
<reference evidence="8" key="1">
    <citation type="submission" date="2014-11" db="EMBL/GenBank/DDBJ databases">
        <authorList>
            <person name="Otto D Thomas"/>
            <person name="Naeem Raeece"/>
        </authorList>
    </citation>
    <scope>NUCLEOTIDE SEQUENCE</scope>
</reference>
<accession>A0A0G4HYR8</accession>
<dbReference type="AlphaFoldDB" id="A0A0G4HYR8"/>
<evidence type="ECO:0000256" key="3">
    <source>
        <dbReference type="ARBA" id="ARBA00022833"/>
    </source>
</evidence>
<sequence>MNSEIRRLGLDASFAAAGNEDQAVSVLCPICHDYMEDAKEVDCEGRHVFCGPCIKNVSDREKPCPFCRGRFSKMERPHALMRTLIEQIKWKCVNFEGGCSFTGTKKQLEKHLDDDCEIQEVKCPFIGCPKKMQRAPLEAHKNSCPYRLVACGHCDEQVCFNSKQTHNKSCPKFPVPCPNKCGKKVLREAVSDHLQKECAEELVDCRVSGCGESVKRKMMEQHEDGNMKKHVKLLHAEVEKMEIFQTEIDKLQSELDKQQEQTKTLHTELDKMKADVDTLKAQSQSRQLQSFSSSTRDILDVFVRLPDFETRSAGMQKGHGQYLESTSFLFQVRDCEGALSLVYRSPDPAWYSPSLM</sequence>
<dbReference type="VEuPathDB" id="CryptoDB:Cvel_9542"/>
<dbReference type="InterPro" id="IPR001293">
    <property type="entry name" value="Znf_TRAF"/>
</dbReference>
<feature type="domain" description="TRAF-type" evidence="7">
    <location>
        <begin position="111"/>
        <end position="158"/>
    </location>
</feature>
<feature type="coiled-coil region" evidence="5">
    <location>
        <begin position="234"/>
        <end position="275"/>
    </location>
</feature>
<dbReference type="Gene3D" id="3.30.40.10">
    <property type="entry name" value="Zinc/RING finger domain, C3HC4 (zinc finger)"/>
    <property type="match status" value="4"/>
</dbReference>
<evidence type="ECO:0000313" key="8">
    <source>
        <dbReference type="EMBL" id="CEM49684.1"/>
    </source>
</evidence>
<feature type="domain" description="TRAF-type" evidence="7">
    <location>
        <begin position="165"/>
        <end position="220"/>
    </location>
</feature>
<dbReference type="InterPro" id="IPR001841">
    <property type="entry name" value="Znf_RING"/>
</dbReference>
<dbReference type="PROSITE" id="PS50089">
    <property type="entry name" value="ZF_RING_2"/>
    <property type="match status" value="1"/>
</dbReference>
<dbReference type="PANTHER" id="PTHR10131">
    <property type="entry name" value="TNF RECEPTOR ASSOCIATED FACTOR"/>
    <property type="match status" value="1"/>
</dbReference>
<dbReference type="FunFam" id="3.30.40.10:FF:000121">
    <property type="entry name" value="TNF receptor-associated factor"/>
    <property type="match status" value="1"/>
</dbReference>
<feature type="zinc finger region" description="TRAF-type" evidence="4">
    <location>
        <begin position="165"/>
        <end position="220"/>
    </location>
</feature>
<dbReference type="SUPFAM" id="SSF57850">
    <property type="entry name" value="RING/U-box"/>
    <property type="match status" value="1"/>
</dbReference>
<evidence type="ECO:0000259" key="7">
    <source>
        <dbReference type="PROSITE" id="PS50145"/>
    </source>
</evidence>
<dbReference type="Pfam" id="PF02176">
    <property type="entry name" value="zf-TRAF"/>
    <property type="match status" value="2"/>
</dbReference>
<feature type="zinc finger region" description="TRAF-type" evidence="4">
    <location>
        <begin position="111"/>
        <end position="158"/>
    </location>
</feature>
<dbReference type="GO" id="GO:0008270">
    <property type="term" value="F:zinc ion binding"/>
    <property type="evidence" value="ECO:0007669"/>
    <property type="project" value="UniProtKB-KW"/>
</dbReference>